<gene>
    <name evidence="2" type="ORF">PhaeoP88_00968</name>
</gene>
<organism evidence="2 3">
    <name type="scientific">Phaeobacter inhibens</name>
    <dbReference type="NCBI Taxonomy" id="221822"/>
    <lineage>
        <taxon>Bacteria</taxon>
        <taxon>Pseudomonadati</taxon>
        <taxon>Pseudomonadota</taxon>
        <taxon>Alphaproteobacteria</taxon>
        <taxon>Rhodobacterales</taxon>
        <taxon>Roseobacteraceae</taxon>
        <taxon>Phaeobacter</taxon>
    </lineage>
</organism>
<sequence length="205" mass="22118">MCPFAPKPERPDEGPRLPVTSRPAMLSQEYRQILKTCVPHMGGLASRRLGAALRSMVAVLGLGSVVAMAATLTPETARADPALVSAPRGVAVGGHDVVAFFQDGTAVLGQQTHAILWHGAVWRFASSQNQERFELNPRAYAPRFGGYCAYALSKGYLAPGDPTLWVIADGRLYLLNNPSALAAWEAERQALISAAEGRWPKILRK</sequence>
<name>A0A2I7K6Y8_9RHOB</name>
<reference evidence="2 3" key="2">
    <citation type="journal article" date="2017" name="Genome Biol. Evol.">
        <title>Trajectories and Drivers of Genome Evolution in Surface-Associated Marine Phaeobacter.</title>
        <authorList>
            <person name="Freese H.M."/>
            <person name="Sikorski J."/>
            <person name="Bunk B."/>
            <person name="Scheuner C."/>
            <person name="Meier-Kolthoff J.P."/>
            <person name="Sproer C."/>
            <person name="Gram L."/>
            <person name="Overmann J."/>
        </authorList>
    </citation>
    <scope>NUCLEOTIDE SEQUENCE [LARGE SCALE GENOMIC DNA]</scope>
    <source>
        <strain evidence="2 3">P88</strain>
    </source>
</reference>
<dbReference type="EMBL" id="CP010725">
    <property type="protein sequence ID" value="AUQ98355.1"/>
    <property type="molecule type" value="Genomic_DNA"/>
</dbReference>
<accession>A0A2I7K6Y8</accession>
<evidence type="ECO:0008006" key="4">
    <source>
        <dbReference type="Google" id="ProtNLM"/>
    </source>
</evidence>
<reference evidence="2 3" key="1">
    <citation type="journal article" date="2017" name="Front. Microbiol.">
        <title>Phaeobacter piscinae sp. nov., a species of the Roseobacter group and potential aquaculture probiont.</title>
        <authorList>
            <person name="Sonnenschein E.C."/>
            <person name="Phippen C.B.W."/>
            <person name="Nielsen K.F."/>
            <person name="Mateiu R.V."/>
            <person name="Melchiorsen J."/>
            <person name="Gram L."/>
            <person name="Overmann J."/>
            <person name="Freese H.M."/>
        </authorList>
    </citation>
    <scope>NUCLEOTIDE SEQUENCE [LARGE SCALE GENOMIC DNA]</scope>
    <source>
        <strain evidence="2 3">P88</strain>
    </source>
</reference>
<dbReference type="NCBIfam" id="NF041384">
    <property type="entry name" value="YHS_seleno_dom"/>
    <property type="match status" value="1"/>
</dbReference>
<proteinExistence type="predicted"/>
<dbReference type="AlphaFoldDB" id="A0A2I7K6Y8"/>
<protein>
    <recommendedName>
        <fullName evidence="4">YHS domain protein</fullName>
    </recommendedName>
</protein>
<evidence type="ECO:0000256" key="1">
    <source>
        <dbReference type="SAM" id="MobiDB-lite"/>
    </source>
</evidence>
<dbReference type="Proteomes" id="UP000236447">
    <property type="component" value="Chromosome"/>
</dbReference>
<feature type="region of interest" description="Disordered" evidence="1">
    <location>
        <begin position="1"/>
        <end position="22"/>
    </location>
</feature>
<evidence type="ECO:0000313" key="3">
    <source>
        <dbReference type="Proteomes" id="UP000236447"/>
    </source>
</evidence>
<evidence type="ECO:0000313" key="2">
    <source>
        <dbReference type="EMBL" id="AUQ98355.1"/>
    </source>
</evidence>